<evidence type="ECO:0000256" key="2">
    <source>
        <dbReference type="ARBA" id="ARBA00022679"/>
    </source>
</evidence>
<gene>
    <name evidence="5" type="primary">prmC</name>
</gene>
<dbReference type="GO" id="GO:0003676">
    <property type="term" value="F:nucleic acid binding"/>
    <property type="evidence" value="ECO:0007669"/>
    <property type="project" value="InterPro"/>
</dbReference>
<keyword evidence="2 5" id="KW-0808">Transferase</keyword>
<feature type="domain" description="Release factor glutamine methyltransferase N-terminal" evidence="7">
    <location>
        <begin position="9"/>
        <end position="79"/>
    </location>
</feature>
<comment type="similarity">
    <text evidence="5">Belongs to the protein N5-glutamine methyltransferase family. PrmC subfamily.</text>
</comment>
<dbReference type="InterPro" id="IPR040758">
    <property type="entry name" value="PrmC_N"/>
</dbReference>
<dbReference type="Gene3D" id="3.40.50.150">
    <property type="entry name" value="Vaccinia Virus protein VP39"/>
    <property type="match status" value="1"/>
</dbReference>
<evidence type="ECO:0000256" key="4">
    <source>
        <dbReference type="ARBA" id="ARBA00048391"/>
    </source>
</evidence>
<evidence type="ECO:0000256" key="5">
    <source>
        <dbReference type="HAMAP-Rule" id="MF_02126"/>
    </source>
</evidence>
<comment type="caution">
    <text evidence="5">Lacks conserved residue(s) required for the propagation of feature annotation.</text>
</comment>
<dbReference type="NCBIfam" id="TIGR03534">
    <property type="entry name" value="RF_mod_PrmC"/>
    <property type="match status" value="1"/>
</dbReference>
<organism evidence="8">
    <name type="scientific">uncultured marine bacterium MedDCM-OCT-S11-C310</name>
    <dbReference type="NCBI Taxonomy" id="743080"/>
    <lineage>
        <taxon>Bacteria</taxon>
        <taxon>environmental samples</taxon>
    </lineage>
</organism>
<dbReference type="InterPro" id="IPR007848">
    <property type="entry name" value="Small_mtfrase_dom"/>
</dbReference>
<dbReference type="AlphaFoldDB" id="D6PE46"/>
<protein>
    <recommendedName>
        <fullName evidence="5">Release factor glutamine methyltransferase</fullName>
        <shortName evidence="5">RF MTase</shortName>
        <ecNumber evidence="5">2.1.1.297</ecNumber>
    </recommendedName>
    <alternativeName>
        <fullName evidence="5">N5-glutamine methyltransferase PrmC</fullName>
    </alternativeName>
    <alternativeName>
        <fullName evidence="5">Protein-(glutamine-N5) MTase PrmC</fullName>
    </alternativeName>
    <alternativeName>
        <fullName evidence="5">Protein-glutamine N-methyltransferase PrmC</fullName>
    </alternativeName>
</protein>
<dbReference type="PANTHER" id="PTHR18895">
    <property type="entry name" value="HEMK METHYLTRANSFERASE"/>
    <property type="match status" value="1"/>
</dbReference>
<name>D6PE46_9BACT</name>
<dbReference type="SUPFAM" id="SSF53335">
    <property type="entry name" value="S-adenosyl-L-methionine-dependent methyltransferases"/>
    <property type="match status" value="1"/>
</dbReference>
<feature type="binding site" evidence="5">
    <location>
        <begin position="194"/>
        <end position="197"/>
    </location>
    <ligand>
        <name>substrate</name>
    </ligand>
</feature>
<dbReference type="HAMAP" id="MF_02126">
    <property type="entry name" value="RF_methyltr_PrmC"/>
    <property type="match status" value="1"/>
</dbReference>
<dbReference type="GO" id="GO:0032259">
    <property type="term" value="P:methylation"/>
    <property type="evidence" value="ECO:0007669"/>
    <property type="project" value="UniProtKB-KW"/>
</dbReference>
<evidence type="ECO:0000256" key="1">
    <source>
        <dbReference type="ARBA" id="ARBA00022603"/>
    </source>
</evidence>
<accession>D6PE46</accession>
<evidence type="ECO:0000259" key="6">
    <source>
        <dbReference type="Pfam" id="PF05175"/>
    </source>
</evidence>
<dbReference type="NCBIfam" id="TIGR00536">
    <property type="entry name" value="hemK_fam"/>
    <property type="match status" value="1"/>
</dbReference>
<dbReference type="PROSITE" id="PS00092">
    <property type="entry name" value="N6_MTASE"/>
    <property type="match status" value="1"/>
</dbReference>
<evidence type="ECO:0000256" key="3">
    <source>
        <dbReference type="ARBA" id="ARBA00022691"/>
    </source>
</evidence>
<reference evidence="8" key="1">
    <citation type="journal article" date="2010" name="ISME J.">
        <title>Metagenome of the Mediterranean deep chlorophyll maximum studied by direct and fosmid library 454 pyrosequencing.</title>
        <authorList>
            <person name="Ghai R."/>
            <person name="Martin-Cuadrado A.B."/>
            <person name="Molto A.G."/>
            <person name="Heredia I.G."/>
            <person name="Cabrera R."/>
            <person name="Martin J."/>
            <person name="Verdu M."/>
            <person name="Deschamps P."/>
            <person name="Moreira D."/>
            <person name="Lopez-Garcia P."/>
            <person name="Mira A."/>
            <person name="Rodriguez-Valera F."/>
        </authorList>
    </citation>
    <scope>NUCLEOTIDE SEQUENCE</scope>
</reference>
<evidence type="ECO:0000259" key="7">
    <source>
        <dbReference type="Pfam" id="PF17827"/>
    </source>
</evidence>
<comment type="function">
    <text evidence="5">Methylates the class 1 translation termination release factors RF1/PrfA and RF2/PrfB on the glutamine residue of the universally conserved GGQ motif.</text>
</comment>
<feature type="domain" description="Methyltransferase small" evidence="6">
    <location>
        <begin position="119"/>
        <end position="200"/>
    </location>
</feature>
<dbReference type="Pfam" id="PF05175">
    <property type="entry name" value="MTS"/>
    <property type="match status" value="1"/>
</dbReference>
<dbReference type="Pfam" id="PF17827">
    <property type="entry name" value="PrmC_N"/>
    <property type="match status" value="1"/>
</dbReference>
<sequence length="289" mass="32173">MSAGASIQELLKRAEALLAKNRIDTPKLDAEILLARALDKNRSYLMTWPEKVPSNAVVSEFQRWLSRRADCEPVAYILGDQEFYGHLFQVSPAVLIPRPETEHLVEKALGWCRDRGTDSPKILDLCTGSGCVGLTLALELPKASVTLTDLSPEALAVARHNADTHDVDERVRFFEGDLFESLPEGERFDLVLANPPYVEESFRGEMQKDVLDYEPHLALFAQDDGLNLIREIVTQSPKYLNQPGLLAMEMGSGQSARVRSLLGPSWKNPGIIQDLGGHDRIAYAEHQVL</sequence>
<dbReference type="InterPro" id="IPR029063">
    <property type="entry name" value="SAM-dependent_MTases_sf"/>
</dbReference>
<dbReference type="PANTHER" id="PTHR18895:SF74">
    <property type="entry name" value="MTRF1L RELEASE FACTOR GLUTAMINE METHYLTRANSFERASE"/>
    <property type="match status" value="1"/>
</dbReference>
<comment type="catalytic activity">
    <reaction evidence="4 5">
        <text>L-glutaminyl-[peptide chain release factor] + S-adenosyl-L-methionine = N(5)-methyl-L-glutaminyl-[peptide chain release factor] + S-adenosyl-L-homocysteine + H(+)</text>
        <dbReference type="Rhea" id="RHEA:42896"/>
        <dbReference type="Rhea" id="RHEA-COMP:10271"/>
        <dbReference type="Rhea" id="RHEA-COMP:10272"/>
        <dbReference type="ChEBI" id="CHEBI:15378"/>
        <dbReference type="ChEBI" id="CHEBI:30011"/>
        <dbReference type="ChEBI" id="CHEBI:57856"/>
        <dbReference type="ChEBI" id="CHEBI:59789"/>
        <dbReference type="ChEBI" id="CHEBI:61891"/>
        <dbReference type="EC" id="2.1.1.297"/>
    </reaction>
</comment>
<dbReference type="CDD" id="cd02440">
    <property type="entry name" value="AdoMet_MTases"/>
    <property type="match status" value="1"/>
</dbReference>
<feature type="binding site" evidence="5">
    <location>
        <position position="149"/>
    </location>
    <ligand>
        <name>S-adenosyl-L-methionine</name>
        <dbReference type="ChEBI" id="CHEBI:59789"/>
    </ligand>
</feature>
<dbReference type="Gene3D" id="1.10.8.10">
    <property type="entry name" value="DNA helicase RuvA subunit, C-terminal domain"/>
    <property type="match status" value="1"/>
</dbReference>
<dbReference type="InterPro" id="IPR050320">
    <property type="entry name" value="N5-glutamine_MTase"/>
</dbReference>
<keyword evidence="1 5" id="KW-0489">Methyltransferase</keyword>
<dbReference type="InterPro" id="IPR019874">
    <property type="entry name" value="RF_methyltr_PrmC"/>
</dbReference>
<dbReference type="EC" id="2.1.1.297" evidence="5"/>
<dbReference type="InterPro" id="IPR004556">
    <property type="entry name" value="HemK-like"/>
</dbReference>
<keyword evidence="3 5" id="KW-0949">S-adenosyl-L-methionine</keyword>
<dbReference type="EMBL" id="GU943009">
    <property type="protein sequence ID" value="ADD93997.1"/>
    <property type="molecule type" value="Genomic_DNA"/>
</dbReference>
<proteinExistence type="inferred from homology"/>
<feature type="binding site" evidence="5">
    <location>
        <position position="194"/>
    </location>
    <ligand>
        <name>S-adenosyl-L-methionine</name>
        <dbReference type="ChEBI" id="CHEBI:59789"/>
    </ligand>
</feature>
<dbReference type="InterPro" id="IPR002052">
    <property type="entry name" value="DNA_methylase_N6_adenine_CS"/>
</dbReference>
<dbReference type="GO" id="GO:0102559">
    <property type="term" value="F:peptide chain release factor N(5)-glutamine methyltransferase activity"/>
    <property type="evidence" value="ECO:0007669"/>
    <property type="project" value="UniProtKB-EC"/>
</dbReference>
<evidence type="ECO:0000313" key="8">
    <source>
        <dbReference type="EMBL" id="ADD93997.1"/>
    </source>
</evidence>